<dbReference type="Pfam" id="PF03992">
    <property type="entry name" value="ABM"/>
    <property type="match status" value="1"/>
</dbReference>
<dbReference type="InterPro" id="IPR007138">
    <property type="entry name" value="ABM_dom"/>
</dbReference>
<dbReference type="SUPFAM" id="SSF54909">
    <property type="entry name" value="Dimeric alpha+beta barrel"/>
    <property type="match status" value="1"/>
</dbReference>
<name>A0A368DPW0_9PROT</name>
<sequence length="100" mass="11525">MIIVMGEFRLKAEVMVKIQSNIDEVIRKSNEESGCISYKFSEAIGDPGLIRVSEKWKSFGDLEKHFQTDHMKKWRKIVQENGGATSRDVSSYEITLEKEL</sequence>
<keyword evidence="2" id="KW-0560">Oxidoreductase</keyword>
<organism evidence="2 3">
    <name type="scientific">PS1 clade bacterium</name>
    <dbReference type="NCBI Taxonomy" id="2175152"/>
    <lineage>
        <taxon>Bacteria</taxon>
        <taxon>Pseudomonadati</taxon>
        <taxon>Pseudomonadota</taxon>
        <taxon>Alphaproteobacteria</taxon>
        <taxon>PS1 clade</taxon>
    </lineage>
</organism>
<evidence type="ECO:0000313" key="2">
    <source>
        <dbReference type="EMBL" id="RCL73869.1"/>
    </source>
</evidence>
<feature type="domain" description="ABM" evidence="1">
    <location>
        <begin position="2"/>
        <end position="94"/>
    </location>
</feature>
<dbReference type="GO" id="GO:0004497">
    <property type="term" value="F:monooxygenase activity"/>
    <property type="evidence" value="ECO:0007669"/>
    <property type="project" value="UniProtKB-KW"/>
</dbReference>
<proteinExistence type="predicted"/>
<keyword evidence="2" id="KW-0503">Monooxygenase</keyword>
<dbReference type="PANTHER" id="PTHR33336">
    <property type="entry name" value="QUINOL MONOOXYGENASE YGIN-RELATED"/>
    <property type="match status" value="1"/>
</dbReference>
<dbReference type="AlphaFoldDB" id="A0A368DPW0"/>
<protein>
    <submittedName>
        <fullName evidence="2">Antibiotic biosynthesis monooxygenase</fullName>
    </submittedName>
</protein>
<dbReference type="Proteomes" id="UP000253570">
    <property type="component" value="Unassembled WGS sequence"/>
</dbReference>
<reference evidence="2 3" key="1">
    <citation type="journal article" date="2018" name="Microbiome">
        <title>Fine metagenomic profile of the Mediterranean stratified and mixed water columns revealed by assembly and recruitment.</title>
        <authorList>
            <person name="Haro-Moreno J.M."/>
            <person name="Lopez-Perez M."/>
            <person name="De La Torre J.R."/>
            <person name="Picazo A."/>
            <person name="Camacho A."/>
            <person name="Rodriguez-Valera F."/>
        </authorList>
    </citation>
    <scope>NUCLEOTIDE SEQUENCE [LARGE SCALE GENOMIC DNA]</scope>
    <source>
        <strain evidence="2">MED-G57</strain>
    </source>
</reference>
<dbReference type="EMBL" id="QOQD01000004">
    <property type="protein sequence ID" value="RCL73869.1"/>
    <property type="molecule type" value="Genomic_DNA"/>
</dbReference>
<dbReference type="InterPro" id="IPR011008">
    <property type="entry name" value="Dimeric_a/b-barrel"/>
</dbReference>
<dbReference type="Gene3D" id="3.30.70.100">
    <property type="match status" value="1"/>
</dbReference>
<accession>A0A368DPW0</accession>
<dbReference type="PROSITE" id="PS51725">
    <property type="entry name" value="ABM"/>
    <property type="match status" value="1"/>
</dbReference>
<comment type="caution">
    <text evidence="2">The sequence shown here is derived from an EMBL/GenBank/DDBJ whole genome shotgun (WGS) entry which is preliminary data.</text>
</comment>
<dbReference type="InterPro" id="IPR050744">
    <property type="entry name" value="AI-2_Isomerase_LsrG"/>
</dbReference>
<evidence type="ECO:0000259" key="1">
    <source>
        <dbReference type="PROSITE" id="PS51725"/>
    </source>
</evidence>
<evidence type="ECO:0000313" key="3">
    <source>
        <dbReference type="Proteomes" id="UP000253570"/>
    </source>
</evidence>
<dbReference type="PANTHER" id="PTHR33336:SF15">
    <property type="entry name" value="ABM DOMAIN-CONTAINING PROTEIN"/>
    <property type="match status" value="1"/>
</dbReference>
<gene>
    <name evidence="2" type="ORF">DBW71_02015</name>
</gene>